<reference evidence="2" key="1">
    <citation type="submission" date="2019-10" db="EMBL/GenBank/DDBJ databases">
        <authorList>
            <consortium name="DOE Joint Genome Institute"/>
            <person name="Kuo A."/>
            <person name="Miyauchi S."/>
            <person name="Kiss E."/>
            <person name="Drula E."/>
            <person name="Kohler A."/>
            <person name="Sanchez-Garcia M."/>
            <person name="Andreopoulos B."/>
            <person name="Barry K.W."/>
            <person name="Bonito G."/>
            <person name="Buee M."/>
            <person name="Carver A."/>
            <person name="Chen C."/>
            <person name="Cichocki N."/>
            <person name="Clum A."/>
            <person name="Culley D."/>
            <person name="Crous P.W."/>
            <person name="Fauchery L."/>
            <person name="Girlanda M."/>
            <person name="Hayes R."/>
            <person name="Keri Z."/>
            <person name="LaButti K."/>
            <person name="Lipzen A."/>
            <person name="Lombard V."/>
            <person name="Magnuson J."/>
            <person name="Maillard F."/>
            <person name="Morin E."/>
            <person name="Murat C."/>
            <person name="Nolan M."/>
            <person name="Ohm R."/>
            <person name="Pangilinan J."/>
            <person name="Pereira M."/>
            <person name="Perotto S."/>
            <person name="Peter M."/>
            <person name="Riley R."/>
            <person name="Sitrit Y."/>
            <person name="Stielow B."/>
            <person name="Szollosi G."/>
            <person name="Zifcakova L."/>
            <person name="Stursova M."/>
            <person name="Spatafora J.W."/>
            <person name="Tedersoo L."/>
            <person name="Vaario L.-M."/>
            <person name="Yamada A."/>
            <person name="Yan M."/>
            <person name="Wang P."/>
            <person name="Xu J."/>
            <person name="Bruns T."/>
            <person name="Baldrian P."/>
            <person name="Vilgalys R."/>
            <person name="Henrissat B."/>
            <person name="Grigoriev I.V."/>
            <person name="Hibbett D."/>
            <person name="Nagy L.G."/>
            <person name="Martin F.M."/>
        </authorList>
    </citation>
    <scope>NUCLEOTIDE SEQUENCE</scope>
    <source>
        <strain evidence="2">BED1</strain>
    </source>
</reference>
<reference evidence="2" key="2">
    <citation type="journal article" date="2020" name="Nat. Commun.">
        <title>Large-scale genome sequencing of mycorrhizal fungi provides insights into the early evolution of symbiotic traits.</title>
        <authorList>
            <person name="Miyauchi S."/>
            <person name="Kiss E."/>
            <person name="Kuo A."/>
            <person name="Drula E."/>
            <person name="Kohler A."/>
            <person name="Sanchez-Garcia M."/>
            <person name="Morin E."/>
            <person name="Andreopoulos B."/>
            <person name="Barry K.W."/>
            <person name="Bonito G."/>
            <person name="Buee M."/>
            <person name="Carver A."/>
            <person name="Chen C."/>
            <person name="Cichocki N."/>
            <person name="Clum A."/>
            <person name="Culley D."/>
            <person name="Crous P.W."/>
            <person name="Fauchery L."/>
            <person name="Girlanda M."/>
            <person name="Hayes R.D."/>
            <person name="Keri Z."/>
            <person name="LaButti K."/>
            <person name="Lipzen A."/>
            <person name="Lombard V."/>
            <person name="Magnuson J."/>
            <person name="Maillard F."/>
            <person name="Murat C."/>
            <person name="Nolan M."/>
            <person name="Ohm R.A."/>
            <person name="Pangilinan J."/>
            <person name="Pereira M.F."/>
            <person name="Perotto S."/>
            <person name="Peter M."/>
            <person name="Pfister S."/>
            <person name="Riley R."/>
            <person name="Sitrit Y."/>
            <person name="Stielow J.B."/>
            <person name="Szollosi G."/>
            <person name="Zifcakova L."/>
            <person name="Stursova M."/>
            <person name="Spatafora J.W."/>
            <person name="Tedersoo L."/>
            <person name="Vaario L.M."/>
            <person name="Yamada A."/>
            <person name="Yan M."/>
            <person name="Wang P."/>
            <person name="Xu J."/>
            <person name="Bruns T."/>
            <person name="Baldrian P."/>
            <person name="Vilgalys R."/>
            <person name="Dunand C."/>
            <person name="Henrissat B."/>
            <person name="Grigoriev I.V."/>
            <person name="Hibbett D."/>
            <person name="Nagy L.G."/>
            <person name="Martin F.M."/>
        </authorList>
    </citation>
    <scope>NUCLEOTIDE SEQUENCE</scope>
    <source>
        <strain evidence="2">BED1</strain>
    </source>
</reference>
<dbReference type="EMBL" id="WHUW01000001">
    <property type="protein sequence ID" value="KAF8452068.1"/>
    <property type="molecule type" value="Genomic_DNA"/>
</dbReference>
<protein>
    <submittedName>
        <fullName evidence="2">Uncharacterized protein</fullName>
    </submittedName>
</protein>
<dbReference type="AlphaFoldDB" id="A0AAD4C9I2"/>
<evidence type="ECO:0000256" key="1">
    <source>
        <dbReference type="SAM" id="MobiDB-lite"/>
    </source>
</evidence>
<accession>A0AAD4C9I2</accession>
<proteinExistence type="predicted"/>
<gene>
    <name evidence="2" type="ORF">L210DRAFT_3516662</name>
</gene>
<keyword evidence="3" id="KW-1185">Reference proteome</keyword>
<feature type="non-terminal residue" evidence="2">
    <location>
        <position position="62"/>
    </location>
</feature>
<feature type="region of interest" description="Disordered" evidence="1">
    <location>
        <begin position="35"/>
        <end position="62"/>
    </location>
</feature>
<dbReference type="Proteomes" id="UP001194468">
    <property type="component" value="Unassembled WGS sequence"/>
</dbReference>
<evidence type="ECO:0000313" key="3">
    <source>
        <dbReference type="Proteomes" id="UP001194468"/>
    </source>
</evidence>
<organism evidence="2 3">
    <name type="scientific">Boletus edulis BED1</name>
    <dbReference type="NCBI Taxonomy" id="1328754"/>
    <lineage>
        <taxon>Eukaryota</taxon>
        <taxon>Fungi</taxon>
        <taxon>Dikarya</taxon>
        <taxon>Basidiomycota</taxon>
        <taxon>Agaricomycotina</taxon>
        <taxon>Agaricomycetes</taxon>
        <taxon>Agaricomycetidae</taxon>
        <taxon>Boletales</taxon>
        <taxon>Boletineae</taxon>
        <taxon>Boletaceae</taxon>
        <taxon>Boletoideae</taxon>
        <taxon>Boletus</taxon>
    </lineage>
</organism>
<name>A0AAD4C9I2_BOLED</name>
<comment type="caution">
    <text evidence="2">The sequence shown here is derived from an EMBL/GenBank/DDBJ whole genome shotgun (WGS) entry which is preliminary data.</text>
</comment>
<evidence type="ECO:0000313" key="2">
    <source>
        <dbReference type="EMBL" id="KAF8452068.1"/>
    </source>
</evidence>
<sequence length="62" mass="7152">GILAEGRSPKTYWGTAPTGRRITHWILCSIDQDRTFPQSGRRGQSSSRHHLDRQKNNPRIPR</sequence>